<keyword evidence="3 6" id="KW-0808">Transferase</keyword>
<sequence length="372" mass="40918">MRRLPIRSPKGRVATPTIWVRSARHASLPDVDPQNWPPVSVVMPVRNEEKHLVAAVQRIMDQAYPGEVEVIIALAPSKDRTAEVAAEIVRQHPQVRVVDNPRGWTPVGLNLAIAEARHDILVRVDGHGELTDGYITLAVQVMAETGAANVGGVMDAQGRTPFEQTVAVAYTSRLGLGNSTFHLVRSPAGPSDSVYLGVFRRGPLAEVGGFDETMRRAQDWELNHRLRKAGHTVWFDPRLRVTYRPRSTMKALARQFYETGQWRREVVRRHPETATLRYLAPPIATAGVAVGSVVAPVGILGLLGRGPLARVRWLAVLATLAIAAPIGYAAIVTAGAALLRRELPWRVRWRLPAVLACMHLSWGAGFLRGLKR</sequence>
<keyword evidence="7" id="KW-1185">Reference proteome</keyword>
<evidence type="ECO:0000259" key="5">
    <source>
        <dbReference type="Pfam" id="PF00535"/>
    </source>
</evidence>
<dbReference type="InterPro" id="IPR029044">
    <property type="entry name" value="Nucleotide-diphossugar_trans"/>
</dbReference>
<keyword evidence="4" id="KW-0812">Transmembrane</keyword>
<evidence type="ECO:0000313" key="7">
    <source>
        <dbReference type="Proteomes" id="UP000216300"/>
    </source>
</evidence>
<dbReference type="AlphaFoldDB" id="A0A255ERU1"/>
<evidence type="ECO:0000256" key="4">
    <source>
        <dbReference type="SAM" id="Phobius"/>
    </source>
</evidence>
<feature type="transmembrane region" description="Helical" evidence="4">
    <location>
        <begin position="313"/>
        <end position="339"/>
    </location>
</feature>
<evidence type="ECO:0000256" key="2">
    <source>
        <dbReference type="ARBA" id="ARBA00022676"/>
    </source>
</evidence>
<dbReference type="PANTHER" id="PTHR43630">
    <property type="entry name" value="POLY-BETA-1,6-N-ACETYL-D-GLUCOSAMINE SYNTHASE"/>
    <property type="match status" value="1"/>
</dbReference>
<dbReference type="Gene3D" id="3.90.550.10">
    <property type="entry name" value="Spore Coat Polysaccharide Biosynthesis Protein SpsA, Chain A"/>
    <property type="match status" value="1"/>
</dbReference>
<dbReference type="Pfam" id="PF00535">
    <property type="entry name" value="Glycos_transf_2"/>
    <property type="match status" value="1"/>
</dbReference>
<dbReference type="CDD" id="cd02525">
    <property type="entry name" value="Succinoglycan_BP_ExoA"/>
    <property type="match status" value="1"/>
</dbReference>
<keyword evidence="4" id="KW-0472">Membrane</keyword>
<accession>A0A255ERU1</accession>
<name>A0A255ERU1_9ACTN</name>
<dbReference type="InterPro" id="IPR001173">
    <property type="entry name" value="Glyco_trans_2-like"/>
</dbReference>
<keyword evidence="4" id="KW-1133">Transmembrane helix</keyword>
<protein>
    <submittedName>
        <fullName evidence="6">Glycosyl transferase family 2</fullName>
    </submittedName>
</protein>
<comment type="similarity">
    <text evidence="1">Belongs to the glycosyltransferase 2 family.</text>
</comment>
<dbReference type="OrthoDB" id="1757142at2"/>
<feature type="domain" description="Glycosyltransferase 2-like" evidence="5">
    <location>
        <begin position="40"/>
        <end position="193"/>
    </location>
</feature>
<feature type="transmembrane region" description="Helical" evidence="4">
    <location>
        <begin position="278"/>
        <end position="301"/>
    </location>
</feature>
<proteinExistence type="inferred from homology"/>
<evidence type="ECO:0000313" key="6">
    <source>
        <dbReference type="EMBL" id="OYN92172.1"/>
    </source>
</evidence>
<comment type="caution">
    <text evidence="6">The sequence shown here is derived from an EMBL/GenBank/DDBJ whole genome shotgun (WGS) entry which is preliminary data.</text>
</comment>
<evidence type="ECO:0000256" key="3">
    <source>
        <dbReference type="ARBA" id="ARBA00022679"/>
    </source>
</evidence>
<dbReference type="EMBL" id="NMVJ01000001">
    <property type="protein sequence ID" value="OYN92172.1"/>
    <property type="molecule type" value="Genomic_DNA"/>
</dbReference>
<feature type="transmembrane region" description="Helical" evidence="4">
    <location>
        <begin position="351"/>
        <end position="370"/>
    </location>
</feature>
<reference evidence="6 7" key="1">
    <citation type="submission" date="2017-07" db="EMBL/GenBank/DDBJ databases">
        <title>Draft whole genome sequences of clinical Proprionibacteriaceae strains.</title>
        <authorList>
            <person name="Bernier A.-M."/>
            <person name="Bernard K."/>
            <person name="Domingo M.-C."/>
        </authorList>
    </citation>
    <scope>NUCLEOTIDE SEQUENCE [LARGE SCALE GENOMIC DNA]</scope>
    <source>
        <strain evidence="6 7">NML 150081</strain>
    </source>
</reference>
<dbReference type="Proteomes" id="UP000216300">
    <property type="component" value="Unassembled WGS sequence"/>
</dbReference>
<gene>
    <name evidence="6" type="ORF">CGZ91_01285</name>
</gene>
<dbReference type="GO" id="GO:0016757">
    <property type="term" value="F:glycosyltransferase activity"/>
    <property type="evidence" value="ECO:0007669"/>
    <property type="project" value="UniProtKB-KW"/>
</dbReference>
<evidence type="ECO:0000256" key="1">
    <source>
        <dbReference type="ARBA" id="ARBA00006739"/>
    </source>
</evidence>
<dbReference type="SUPFAM" id="SSF53448">
    <property type="entry name" value="Nucleotide-diphospho-sugar transferases"/>
    <property type="match status" value="1"/>
</dbReference>
<organism evidence="6 7">
    <name type="scientific">Parenemella sanctibonifatiensis</name>
    <dbReference type="NCBI Taxonomy" id="2016505"/>
    <lineage>
        <taxon>Bacteria</taxon>
        <taxon>Bacillati</taxon>
        <taxon>Actinomycetota</taxon>
        <taxon>Actinomycetes</taxon>
        <taxon>Propionibacteriales</taxon>
        <taxon>Propionibacteriaceae</taxon>
        <taxon>Parenemella</taxon>
    </lineage>
</organism>
<keyword evidence="2" id="KW-0328">Glycosyltransferase</keyword>
<dbReference type="PANTHER" id="PTHR43630:SF1">
    <property type="entry name" value="POLY-BETA-1,6-N-ACETYL-D-GLUCOSAMINE SYNTHASE"/>
    <property type="match status" value="1"/>
</dbReference>